<sequence>MIPLAVSLPGIVVYAIGIAIRSGARIRMRGDSQVRTVLRVARQVGLDVESAETGDRIADRLRRQARISLLTIPLWAALGVGFAFALPTDAPLLLTLVPLWAAVACQQFGESVAGVVEGFRLDPDRARVATARLRTRADYADPFVRIGSRILVTFSALATAVLLAAGGPDPAGTSAGISMLAAVAALVAADLLAGALARRRQHAANREELVWDDALRAIAINNVYSTPFLLAIYPLIATAQALSGSPGMPAWITLAGALTGVVTGGAVMAYSLAIIVRRPAERMTRRLAAEDAAEASA</sequence>
<evidence type="ECO:0000313" key="2">
    <source>
        <dbReference type="EMBL" id="QAY72420.1"/>
    </source>
</evidence>
<keyword evidence="3" id="KW-1185">Reference proteome</keyword>
<dbReference type="Proteomes" id="UP000291259">
    <property type="component" value="Chromosome"/>
</dbReference>
<protein>
    <submittedName>
        <fullName evidence="2">Uncharacterized protein</fullName>
    </submittedName>
</protein>
<keyword evidence="1" id="KW-1133">Transmembrane helix</keyword>
<feature type="transmembrane region" description="Helical" evidence="1">
    <location>
        <begin position="142"/>
        <end position="165"/>
    </location>
</feature>
<feature type="transmembrane region" description="Helical" evidence="1">
    <location>
        <begin position="67"/>
        <end position="87"/>
    </location>
</feature>
<feature type="transmembrane region" description="Helical" evidence="1">
    <location>
        <begin position="248"/>
        <end position="276"/>
    </location>
</feature>
<name>A0A4P6F8J4_9MICO</name>
<organism evidence="2 3">
    <name type="scientific">Agromyces protaetiae</name>
    <dbReference type="NCBI Taxonomy" id="2509455"/>
    <lineage>
        <taxon>Bacteria</taxon>
        <taxon>Bacillati</taxon>
        <taxon>Actinomycetota</taxon>
        <taxon>Actinomycetes</taxon>
        <taxon>Micrococcales</taxon>
        <taxon>Microbacteriaceae</taxon>
        <taxon>Agromyces</taxon>
    </lineage>
</organism>
<feature type="transmembrane region" description="Helical" evidence="1">
    <location>
        <begin position="177"/>
        <end position="197"/>
    </location>
</feature>
<dbReference type="AlphaFoldDB" id="A0A4P6F8J4"/>
<feature type="transmembrane region" description="Helical" evidence="1">
    <location>
        <begin position="6"/>
        <end position="24"/>
    </location>
</feature>
<reference evidence="2 3" key="1">
    <citation type="submission" date="2019-01" db="EMBL/GenBank/DDBJ databases">
        <title>Genome sequencing of strain FW100M-8.</title>
        <authorList>
            <person name="Heo J."/>
            <person name="Kim S.-J."/>
            <person name="Kim J.-S."/>
            <person name="Hong S.-B."/>
            <person name="Kwon S.-W."/>
        </authorList>
    </citation>
    <scope>NUCLEOTIDE SEQUENCE [LARGE SCALE GENOMIC DNA]</scope>
    <source>
        <strain evidence="2 3">FW100M-8</strain>
    </source>
</reference>
<dbReference type="KEGG" id="agf:ET445_02755"/>
<feature type="transmembrane region" description="Helical" evidence="1">
    <location>
        <begin position="99"/>
        <end position="121"/>
    </location>
</feature>
<gene>
    <name evidence="2" type="ORF">ET445_02755</name>
</gene>
<evidence type="ECO:0000256" key="1">
    <source>
        <dbReference type="SAM" id="Phobius"/>
    </source>
</evidence>
<dbReference type="RefSeq" id="WP_129188624.1">
    <property type="nucleotide sequence ID" value="NZ_CP035491.1"/>
</dbReference>
<feature type="transmembrane region" description="Helical" evidence="1">
    <location>
        <begin position="218"/>
        <end position="236"/>
    </location>
</feature>
<keyword evidence="1" id="KW-0812">Transmembrane</keyword>
<keyword evidence="1" id="KW-0472">Membrane</keyword>
<proteinExistence type="predicted"/>
<accession>A0A4P6F8J4</accession>
<evidence type="ECO:0000313" key="3">
    <source>
        <dbReference type="Proteomes" id="UP000291259"/>
    </source>
</evidence>
<dbReference type="EMBL" id="CP035491">
    <property type="protein sequence ID" value="QAY72420.1"/>
    <property type="molecule type" value="Genomic_DNA"/>
</dbReference>